<protein>
    <submittedName>
        <fullName evidence="1">Class I lanthipeptide</fullName>
    </submittedName>
</protein>
<comment type="caution">
    <text evidence="1">The sequence shown here is derived from an EMBL/GenBank/DDBJ whole genome shotgun (WGS) entry which is preliminary data.</text>
</comment>
<name>A0A9X2ZAB8_9FLAO</name>
<gene>
    <name evidence="1" type="ORF">OIU83_02600</name>
</gene>
<evidence type="ECO:0000313" key="1">
    <source>
        <dbReference type="EMBL" id="MCV9926525.1"/>
    </source>
</evidence>
<dbReference type="Proteomes" id="UP001151079">
    <property type="component" value="Unassembled WGS sequence"/>
</dbReference>
<organism evidence="1 2">
    <name type="scientific">Flavobacterium shii</name>
    <dbReference type="NCBI Taxonomy" id="2987687"/>
    <lineage>
        <taxon>Bacteria</taxon>
        <taxon>Pseudomonadati</taxon>
        <taxon>Bacteroidota</taxon>
        <taxon>Flavobacteriia</taxon>
        <taxon>Flavobacteriales</taxon>
        <taxon>Flavobacteriaceae</taxon>
        <taxon>Flavobacterium</taxon>
    </lineage>
</organism>
<sequence length="57" mass="6418">MKKKKSINELTLNKEVVTKLNLEKINGGKIAEDTYTHKQSPMTSCDGDCNNSCRACW</sequence>
<evidence type="ECO:0000313" key="2">
    <source>
        <dbReference type="Proteomes" id="UP001151079"/>
    </source>
</evidence>
<dbReference type="AlphaFoldDB" id="A0A9X2ZAB8"/>
<accession>A0A9X2ZAB8</accession>
<dbReference type="NCBIfam" id="NF038153">
    <property type="entry name" value="lant_leader_L1a"/>
    <property type="match status" value="1"/>
</dbReference>
<proteinExistence type="predicted"/>
<dbReference type="RefSeq" id="WP_264204721.1">
    <property type="nucleotide sequence ID" value="NZ_JAOZEW010000002.1"/>
</dbReference>
<keyword evidence="2" id="KW-1185">Reference proteome</keyword>
<reference evidence="1" key="1">
    <citation type="submission" date="2022-10" db="EMBL/GenBank/DDBJ databases">
        <title>Two novel species of Flavobacterium.</title>
        <authorList>
            <person name="Liu Q."/>
            <person name="Xin Y.-H."/>
        </authorList>
    </citation>
    <scope>NUCLEOTIDE SEQUENCE</scope>
    <source>
        <strain evidence="1">LS1R49</strain>
    </source>
</reference>
<dbReference type="EMBL" id="JAOZEW010000002">
    <property type="protein sequence ID" value="MCV9926525.1"/>
    <property type="molecule type" value="Genomic_DNA"/>
</dbReference>
<dbReference type="InterPro" id="IPR058238">
    <property type="entry name" value="Lant_leader_dom"/>
</dbReference>